<feature type="compositionally biased region" description="Basic residues" evidence="1">
    <location>
        <begin position="215"/>
        <end position="229"/>
    </location>
</feature>
<dbReference type="EMBL" id="CDMY01000405">
    <property type="protein sequence ID" value="CEM10813.1"/>
    <property type="molecule type" value="Genomic_DNA"/>
</dbReference>
<dbReference type="InterPro" id="IPR004260">
    <property type="entry name" value="Pyr-dimer_DNA_glycosylase"/>
</dbReference>
<name>A0A0G4FC85_VITBC</name>
<organism evidence="2 3">
    <name type="scientific">Vitrella brassicaformis (strain CCMP3155)</name>
    <dbReference type="NCBI Taxonomy" id="1169540"/>
    <lineage>
        <taxon>Eukaryota</taxon>
        <taxon>Sar</taxon>
        <taxon>Alveolata</taxon>
        <taxon>Colpodellida</taxon>
        <taxon>Vitrellaceae</taxon>
        <taxon>Vitrella</taxon>
    </lineage>
</organism>
<accession>A0A0G4FC85</accession>
<dbReference type="AlphaFoldDB" id="A0A0G4FC85"/>
<dbReference type="Pfam" id="PF03013">
    <property type="entry name" value="Pyr_excise"/>
    <property type="match status" value="1"/>
</dbReference>
<dbReference type="InParanoid" id="A0A0G4FC85"/>
<evidence type="ECO:0000313" key="3">
    <source>
        <dbReference type="Proteomes" id="UP000041254"/>
    </source>
</evidence>
<dbReference type="Proteomes" id="UP000041254">
    <property type="component" value="Unassembled WGS sequence"/>
</dbReference>
<reference evidence="2 3" key="1">
    <citation type="submission" date="2014-11" db="EMBL/GenBank/DDBJ databases">
        <authorList>
            <person name="Zhu J."/>
            <person name="Qi W."/>
            <person name="Song R."/>
        </authorList>
    </citation>
    <scope>NUCLEOTIDE SEQUENCE [LARGE SCALE GENOMIC DNA]</scope>
</reference>
<evidence type="ECO:0000256" key="1">
    <source>
        <dbReference type="SAM" id="MobiDB-lite"/>
    </source>
</evidence>
<feature type="compositionally biased region" description="Acidic residues" evidence="1">
    <location>
        <begin position="189"/>
        <end position="201"/>
    </location>
</feature>
<keyword evidence="3" id="KW-1185">Reference proteome</keyword>
<evidence type="ECO:0000313" key="2">
    <source>
        <dbReference type="EMBL" id="CEM10813.1"/>
    </source>
</evidence>
<gene>
    <name evidence="2" type="ORF">Vbra_15046</name>
</gene>
<feature type="compositionally biased region" description="Basic and acidic residues" evidence="1">
    <location>
        <begin position="156"/>
        <end position="171"/>
    </location>
</feature>
<feature type="region of interest" description="Disordered" evidence="1">
    <location>
        <begin position="156"/>
        <end position="275"/>
    </location>
</feature>
<protein>
    <submittedName>
        <fullName evidence="2">Uncharacterized protein</fullName>
    </submittedName>
</protein>
<sequence length="449" mass="50633">MASKIVTYLPYADYRRCAECMRKNDLQLQIDQSLDIFEQISTNAFARSRYDGHPCVEMWRAHVPALVKYIRTLHGVYVEKGYKTHRDDEMQSRVDVLPDYEDEDVPQPPWTETLRANHRQNICPSHYASMGPGWPAAACPDDDFLWPEGVSMEAYEQRQGEIARERHEQQHRGGGRAEPCDDSAHQMGQDDDYQGDDDEDGYTGAAAAAAAGGGRRSKRYRSQQKRRRERQPSDDDRDEDDALRSDDSGGMRGAAHSLPTERQAHRKALRRERQERKREVDLADQWLDENESFNRILVSHQLASRQVTSGERAMLKGFLDHYVKGRRALKIQITDTPPIIQRFPICESMLDRLSGAKGTHSLTRLHLLSLLDDHVAALHIHLSYQEAQKSTQPSSEKRGGLVHGTSIDLTDEDDAGGAGEAAPSFTEIDRQVADASIKMETPAEGAGNS</sequence>
<proteinExistence type="predicted"/>
<feature type="region of interest" description="Disordered" evidence="1">
    <location>
        <begin position="387"/>
        <end position="449"/>
    </location>
</feature>
<dbReference type="VEuPathDB" id="CryptoDB:Vbra_15046"/>